<keyword evidence="5 10" id="KW-0812">Transmembrane</keyword>
<evidence type="ECO:0000313" key="16">
    <source>
        <dbReference type="Proteomes" id="UP000244173"/>
    </source>
</evidence>
<keyword evidence="6 11" id="KW-0798">TonB box</keyword>
<evidence type="ECO:0000256" key="1">
    <source>
        <dbReference type="ARBA" id="ARBA00004571"/>
    </source>
</evidence>
<dbReference type="RefSeq" id="WP_107890018.1">
    <property type="nucleotide sequence ID" value="NZ_CP028519.1"/>
</dbReference>
<gene>
    <name evidence="15" type="ORF">DAI18_17135</name>
</gene>
<dbReference type="InterPro" id="IPR036942">
    <property type="entry name" value="Beta-barrel_TonB_sf"/>
</dbReference>
<feature type="domain" description="TonB-dependent receptor plug" evidence="14">
    <location>
        <begin position="65"/>
        <end position="164"/>
    </location>
</feature>
<evidence type="ECO:0000259" key="13">
    <source>
        <dbReference type="Pfam" id="PF00593"/>
    </source>
</evidence>
<keyword evidence="8 15" id="KW-0675">Receptor</keyword>
<evidence type="ECO:0000256" key="8">
    <source>
        <dbReference type="ARBA" id="ARBA00023170"/>
    </source>
</evidence>
<evidence type="ECO:0000256" key="3">
    <source>
        <dbReference type="ARBA" id="ARBA00022448"/>
    </source>
</evidence>
<dbReference type="Pfam" id="PF07715">
    <property type="entry name" value="Plug"/>
    <property type="match status" value="1"/>
</dbReference>
<dbReference type="InterPro" id="IPR039426">
    <property type="entry name" value="TonB-dep_rcpt-like"/>
</dbReference>
<dbReference type="InterPro" id="IPR000531">
    <property type="entry name" value="Beta-barrel_TonB"/>
</dbReference>
<dbReference type="InterPro" id="IPR037066">
    <property type="entry name" value="Plug_dom_sf"/>
</dbReference>
<dbReference type="Gene3D" id="2.40.170.20">
    <property type="entry name" value="TonB-dependent receptor, beta-barrel domain"/>
    <property type="match status" value="1"/>
</dbReference>
<dbReference type="Proteomes" id="UP000244173">
    <property type="component" value="Chromosome"/>
</dbReference>
<dbReference type="STRING" id="1122240.GCA_000620105_01949"/>
<keyword evidence="7 10" id="KW-0472">Membrane</keyword>
<evidence type="ECO:0000313" key="15">
    <source>
        <dbReference type="EMBL" id="AVY95575.1"/>
    </source>
</evidence>
<name>A0A2S0PDZ9_9NEIS</name>
<evidence type="ECO:0000256" key="7">
    <source>
        <dbReference type="ARBA" id="ARBA00023136"/>
    </source>
</evidence>
<evidence type="ECO:0000256" key="9">
    <source>
        <dbReference type="ARBA" id="ARBA00023237"/>
    </source>
</evidence>
<sequence length="501" mass="54959">MNVLARPHPVPLSPLLLALSLAFPATAMADDPAATLEHVTVSDERQRGFLADTVEVGTFRGASILEVPATVNVVTREVLDAQAATGIHDALRNTAGVTRQQLAGDTFDHLAIRGITLENRSNYRLNGSLPLINLVGTPLENKERVEVLKGVSALYYGFTTPAGIVNLVSKRAGFTPVSRAGLTLDDNGGTLLSADLGRRFGERQQYGVRINAVGGTLRSAINGVDGRRELASLALDWKASERLNLKADIEHYRKKITEQTSLIVPKARNGRIALPALPDPKQRLAPRWAVFDGQADNLLLRADYSLSDNWMLTLETGGTEASRRRAATQLDGYDIHSGDGRLSGQRQRGEWHSRLLRTQLVGQLQTGPLRHELIAGYAQSRLTQAAFDADSFQTRQNLYHPSELPWLPARGIRRNPAIHTSDRGLYAMDRLTLSPRWQLVAGLRHTDYRSHRADSRYTASLSTPLFAALFRPTPDMTLYASHASGLEQGARTPPRRSTATS</sequence>
<comment type="similarity">
    <text evidence="2 10 11">Belongs to the TonB-dependent receptor family.</text>
</comment>
<dbReference type="OrthoDB" id="8732650at2"/>
<evidence type="ECO:0000256" key="6">
    <source>
        <dbReference type="ARBA" id="ARBA00023077"/>
    </source>
</evidence>
<feature type="signal peptide" evidence="12">
    <location>
        <begin position="1"/>
        <end position="29"/>
    </location>
</feature>
<dbReference type="Gene3D" id="2.170.130.10">
    <property type="entry name" value="TonB-dependent receptor, plug domain"/>
    <property type="match status" value="1"/>
</dbReference>
<keyword evidence="16" id="KW-1185">Reference proteome</keyword>
<evidence type="ECO:0000256" key="4">
    <source>
        <dbReference type="ARBA" id="ARBA00022452"/>
    </source>
</evidence>
<organism evidence="15 16">
    <name type="scientific">Microvirgula aerodenitrificans</name>
    <dbReference type="NCBI Taxonomy" id="57480"/>
    <lineage>
        <taxon>Bacteria</taxon>
        <taxon>Pseudomonadati</taxon>
        <taxon>Pseudomonadota</taxon>
        <taxon>Betaproteobacteria</taxon>
        <taxon>Neisseriales</taxon>
        <taxon>Aquaspirillaceae</taxon>
        <taxon>Microvirgula</taxon>
    </lineage>
</organism>
<dbReference type="PROSITE" id="PS52016">
    <property type="entry name" value="TONB_DEPENDENT_REC_3"/>
    <property type="match status" value="1"/>
</dbReference>
<dbReference type="GO" id="GO:0015344">
    <property type="term" value="F:siderophore uptake transmembrane transporter activity"/>
    <property type="evidence" value="ECO:0007669"/>
    <property type="project" value="TreeGrafter"/>
</dbReference>
<dbReference type="Pfam" id="PF00593">
    <property type="entry name" value="TonB_dep_Rec_b-barrel"/>
    <property type="match status" value="1"/>
</dbReference>
<evidence type="ECO:0000256" key="11">
    <source>
        <dbReference type="RuleBase" id="RU003357"/>
    </source>
</evidence>
<keyword evidence="3 10" id="KW-0813">Transport</keyword>
<feature type="domain" description="TonB-dependent receptor-like beta-barrel" evidence="13">
    <location>
        <begin position="290"/>
        <end position="486"/>
    </location>
</feature>
<feature type="chain" id="PRO_5015484219" evidence="12">
    <location>
        <begin position="30"/>
        <end position="501"/>
    </location>
</feature>
<keyword evidence="12" id="KW-0732">Signal</keyword>
<proteinExistence type="inferred from homology"/>
<dbReference type="InterPro" id="IPR012910">
    <property type="entry name" value="Plug_dom"/>
</dbReference>
<dbReference type="PANTHER" id="PTHR32552:SF82">
    <property type="entry name" value="FCUA PROTEIN"/>
    <property type="match status" value="1"/>
</dbReference>
<evidence type="ECO:0000259" key="14">
    <source>
        <dbReference type="Pfam" id="PF07715"/>
    </source>
</evidence>
<evidence type="ECO:0000256" key="2">
    <source>
        <dbReference type="ARBA" id="ARBA00009810"/>
    </source>
</evidence>
<keyword evidence="4 10" id="KW-1134">Transmembrane beta strand</keyword>
<comment type="subcellular location">
    <subcellularLocation>
        <location evidence="1 10">Cell outer membrane</location>
        <topology evidence="1 10">Multi-pass membrane protein</topology>
    </subcellularLocation>
</comment>
<dbReference type="GO" id="GO:0009279">
    <property type="term" value="C:cell outer membrane"/>
    <property type="evidence" value="ECO:0007669"/>
    <property type="project" value="UniProtKB-SubCell"/>
</dbReference>
<dbReference type="PANTHER" id="PTHR32552">
    <property type="entry name" value="FERRICHROME IRON RECEPTOR-RELATED"/>
    <property type="match status" value="1"/>
</dbReference>
<accession>A0A2S0PDZ9</accession>
<dbReference type="KEGG" id="maer:DAI18_17135"/>
<evidence type="ECO:0000256" key="5">
    <source>
        <dbReference type="ARBA" id="ARBA00022692"/>
    </source>
</evidence>
<reference evidence="15 16" key="1">
    <citation type="submission" date="2018-04" db="EMBL/GenBank/DDBJ databases">
        <title>Denitrifier Microvirgula.</title>
        <authorList>
            <person name="Anderson E."/>
            <person name="Jang J."/>
            <person name="Ishii S."/>
        </authorList>
    </citation>
    <scope>NUCLEOTIDE SEQUENCE [LARGE SCALE GENOMIC DNA]</scope>
    <source>
        <strain evidence="15 16">BE2.4</strain>
    </source>
</reference>
<evidence type="ECO:0000256" key="12">
    <source>
        <dbReference type="SAM" id="SignalP"/>
    </source>
</evidence>
<protein>
    <submittedName>
        <fullName evidence="15">TonB-dependent siderophore receptor</fullName>
    </submittedName>
</protein>
<dbReference type="EMBL" id="CP028519">
    <property type="protein sequence ID" value="AVY95575.1"/>
    <property type="molecule type" value="Genomic_DNA"/>
</dbReference>
<keyword evidence="9 10" id="KW-0998">Cell outer membrane</keyword>
<evidence type="ECO:0000256" key="10">
    <source>
        <dbReference type="PROSITE-ProRule" id="PRU01360"/>
    </source>
</evidence>
<dbReference type="SUPFAM" id="SSF56935">
    <property type="entry name" value="Porins"/>
    <property type="match status" value="1"/>
</dbReference>
<dbReference type="AlphaFoldDB" id="A0A2S0PDZ9"/>